<evidence type="ECO:0000313" key="2">
    <source>
        <dbReference type="Proteomes" id="UP000182124"/>
    </source>
</evidence>
<gene>
    <name evidence="1" type="ORF">SAMN02927925_00312</name>
</gene>
<reference evidence="1 2" key="1">
    <citation type="submission" date="2016-10" db="EMBL/GenBank/DDBJ databases">
        <authorList>
            <person name="de Groot N.N."/>
        </authorList>
    </citation>
    <scope>NUCLEOTIDE SEQUENCE [LARGE SCALE GENOMIC DNA]</scope>
    <source>
        <strain evidence="1 2">CGMCC 1.3801</strain>
    </source>
</reference>
<organism evidence="1 2">
    <name type="scientific">Flavobacterium saliperosum</name>
    <dbReference type="NCBI Taxonomy" id="329186"/>
    <lineage>
        <taxon>Bacteria</taxon>
        <taxon>Pseudomonadati</taxon>
        <taxon>Bacteroidota</taxon>
        <taxon>Flavobacteriia</taxon>
        <taxon>Flavobacteriales</taxon>
        <taxon>Flavobacteriaceae</taxon>
        <taxon>Flavobacterium</taxon>
    </lineage>
</organism>
<proteinExistence type="predicted"/>
<dbReference type="RefSeq" id="WP_023575377.1">
    <property type="nucleotide sequence ID" value="NZ_CBCSBQ010000031.1"/>
</dbReference>
<dbReference type="EMBL" id="FMTY01000001">
    <property type="protein sequence ID" value="SCX01337.1"/>
    <property type="molecule type" value="Genomic_DNA"/>
</dbReference>
<evidence type="ECO:0000313" key="1">
    <source>
        <dbReference type="EMBL" id="SCX01337.1"/>
    </source>
</evidence>
<accession>A0A1G4V534</accession>
<sequence length="547" mass="63392">MFENEYIAFTGDTGDFDLLQNDYKLAELAQLFPNVNSILIPKKAEYNLKNYVSKALLKEIDPDTNIAVEKCLLVLSNFASTYYTENKWKPLSSAVLHEQTKSNDNTFVYTKILDVLKTGTKTGAFIEVMTNGDGEETYIVGEKSKQYRLTETYLKAKLKEYLIQDEEIIRRRNKSYLKQLKEANKNPICANLFDVYPDIDLPTSKELLAIGKQLVKKGYTTKKGKRLTMRNKHDNSYWKDYQNRSFVEDNIELFEFLTKRGYMIPTIGDERSGGRIVDSFTLMPAWIRNEITISGKKLSECDYCTLHPNIAMTLYGGRQKFLTHEYVAEMSHMDVKDVKLAHLSFFNMKLEHMKNTRLYNHYNTLGAEMLYGMYHDKKEHGYKITSKRMFAVEVAIMTDVIKHLNSIGIFVLYVYDALLCEEKDKPVVIETMNRIILEHGVKTTVKVKDETSAEIEVVSAIEDRVTKADNEETITDIIYLKRLTIEEYFKRFRIKYGSHITESSLDIHYKVLSKHYTFVDEIPDEHKSGCVVETNIDGVFGKINIFK</sequence>
<dbReference type="AlphaFoldDB" id="A0A1G4V534"/>
<name>A0A1G4V534_9FLAO</name>
<dbReference type="eggNOG" id="ENOG502ZAA1">
    <property type="taxonomic scope" value="Bacteria"/>
</dbReference>
<protein>
    <submittedName>
        <fullName evidence="1">Uncharacterized protein</fullName>
    </submittedName>
</protein>
<dbReference type="Proteomes" id="UP000182124">
    <property type="component" value="Unassembled WGS sequence"/>
</dbReference>